<dbReference type="AlphaFoldDB" id="A0AAU9D9A9"/>
<dbReference type="Gene3D" id="2.60.120.10">
    <property type="entry name" value="Jelly Rolls"/>
    <property type="match status" value="1"/>
</dbReference>
<evidence type="ECO:0000313" key="2">
    <source>
        <dbReference type="EMBL" id="BDD09491.1"/>
    </source>
</evidence>
<accession>A0AAU9D9A9</accession>
<dbReference type="SUPFAM" id="SSF51206">
    <property type="entry name" value="cAMP-binding domain-like"/>
    <property type="match status" value="1"/>
</dbReference>
<feature type="domain" description="Cyclic nucleotide-binding" evidence="1">
    <location>
        <begin position="18"/>
        <end position="121"/>
    </location>
</feature>
<dbReference type="PROSITE" id="PS50042">
    <property type="entry name" value="CNMP_BINDING_3"/>
    <property type="match status" value="1"/>
</dbReference>
<dbReference type="SMART" id="SM00100">
    <property type="entry name" value="cNMP"/>
    <property type="match status" value="1"/>
</dbReference>
<proteinExistence type="predicted"/>
<dbReference type="KEGG" id="fax:FUAX_19230"/>
<protein>
    <submittedName>
        <fullName evidence="2">cAMP-binding protein</fullName>
    </submittedName>
</protein>
<dbReference type="Proteomes" id="UP001348817">
    <property type="component" value="Chromosome"/>
</dbReference>
<keyword evidence="3" id="KW-1185">Reference proteome</keyword>
<dbReference type="InterPro" id="IPR018490">
    <property type="entry name" value="cNMP-bd_dom_sf"/>
</dbReference>
<sequence>MECYKECYNGLRSQFLHSIASLNLSEKKHLVNSISEITVNKSEILVEAGKVSDKLFYVESGLLRTFHIDDNGSESTSNFAIEGDFFGVYESFYGNITSTESIQAVFNSKVKIIHKSAIEALYEKGEVWQVLGRRFVEFMFIDSQWRLSTFQRLDAKQRYQLIIEACPLYAQRIPQQYLATYLGITPRHLTRLRSEIRF</sequence>
<name>A0AAU9D9A9_9BACT</name>
<dbReference type="RefSeq" id="WP_338391091.1">
    <property type="nucleotide sequence ID" value="NZ_AP025314.1"/>
</dbReference>
<gene>
    <name evidence="2" type="ORF">FUAX_19230</name>
</gene>
<dbReference type="Pfam" id="PF00027">
    <property type="entry name" value="cNMP_binding"/>
    <property type="match status" value="1"/>
</dbReference>
<dbReference type="InterPro" id="IPR014710">
    <property type="entry name" value="RmlC-like_jellyroll"/>
</dbReference>
<evidence type="ECO:0000259" key="1">
    <source>
        <dbReference type="PROSITE" id="PS50042"/>
    </source>
</evidence>
<organism evidence="2 3">
    <name type="scientific">Fulvitalea axinellae</name>
    <dbReference type="NCBI Taxonomy" id="1182444"/>
    <lineage>
        <taxon>Bacteria</taxon>
        <taxon>Pseudomonadati</taxon>
        <taxon>Bacteroidota</taxon>
        <taxon>Cytophagia</taxon>
        <taxon>Cytophagales</taxon>
        <taxon>Persicobacteraceae</taxon>
        <taxon>Fulvitalea</taxon>
    </lineage>
</organism>
<dbReference type="CDD" id="cd00038">
    <property type="entry name" value="CAP_ED"/>
    <property type="match status" value="1"/>
</dbReference>
<dbReference type="InterPro" id="IPR000595">
    <property type="entry name" value="cNMP-bd_dom"/>
</dbReference>
<reference evidence="2 3" key="1">
    <citation type="submission" date="2021-12" db="EMBL/GenBank/DDBJ databases">
        <title>Genome sequencing of bacteria with rrn-lacking chromosome and rrn-plasmid.</title>
        <authorList>
            <person name="Anda M."/>
            <person name="Iwasaki W."/>
        </authorList>
    </citation>
    <scope>NUCLEOTIDE SEQUENCE [LARGE SCALE GENOMIC DNA]</scope>
    <source>
        <strain evidence="2 3">DSM 100852</strain>
    </source>
</reference>
<evidence type="ECO:0000313" key="3">
    <source>
        <dbReference type="Proteomes" id="UP001348817"/>
    </source>
</evidence>
<dbReference type="EMBL" id="AP025314">
    <property type="protein sequence ID" value="BDD09491.1"/>
    <property type="molecule type" value="Genomic_DNA"/>
</dbReference>